<feature type="compositionally biased region" description="Pro residues" evidence="5">
    <location>
        <begin position="712"/>
        <end position="721"/>
    </location>
</feature>
<protein>
    <submittedName>
        <fullName evidence="7">Venom carboxylesterase-6</fullName>
    </submittedName>
</protein>
<comment type="similarity">
    <text evidence="1">Belongs to the type-B carboxylesterase/lipase family.</text>
</comment>
<dbReference type="SUPFAM" id="SSF53474">
    <property type="entry name" value="alpha/beta-Hydrolases"/>
    <property type="match status" value="1"/>
</dbReference>
<evidence type="ECO:0000256" key="1">
    <source>
        <dbReference type="ARBA" id="ARBA00005964"/>
    </source>
</evidence>
<keyword evidence="3" id="KW-0378">Hydrolase</keyword>
<dbReference type="Proteomes" id="UP000198287">
    <property type="component" value="Unassembled WGS sequence"/>
</dbReference>
<dbReference type="GO" id="GO:0052689">
    <property type="term" value="F:carboxylic ester hydrolase activity"/>
    <property type="evidence" value="ECO:0007669"/>
    <property type="project" value="UniProtKB-KW"/>
</dbReference>
<evidence type="ECO:0000256" key="2">
    <source>
        <dbReference type="ARBA" id="ARBA00022487"/>
    </source>
</evidence>
<feature type="compositionally biased region" description="Low complexity" evidence="5">
    <location>
        <begin position="687"/>
        <end position="711"/>
    </location>
</feature>
<dbReference type="EMBL" id="LNIX01000009">
    <property type="protein sequence ID" value="OXA50469.1"/>
    <property type="molecule type" value="Genomic_DNA"/>
</dbReference>
<dbReference type="PANTHER" id="PTHR43142:SF1">
    <property type="entry name" value="CARBOXYLIC ESTER HYDROLASE"/>
    <property type="match status" value="1"/>
</dbReference>
<dbReference type="STRING" id="158441.A0A226DZ13"/>
<feature type="compositionally biased region" description="Low complexity" evidence="5">
    <location>
        <begin position="722"/>
        <end position="733"/>
    </location>
</feature>
<evidence type="ECO:0000259" key="6">
    <source>
        <dbReference type="Pfam" id="PF00135"/>
    </source>
</evidence>
<feature type="region of interest" description="Disordered" evidence="5">
    <location>
        <begin position="687"/>
        <end position="773"/>
    </location>
</feature>
<name>A0A226DZ13_FOLCA</name>
<evidence type="ECO:0000313" key="7">
    <source>
        <dbReference type="EMBL" id="OXA50469.1"/>
    </source>
</evidence>
<keyword evidence="2" id="KW-0719">Serine esterase</keyword>
<reference evidence="7 8" key="1">
    <citation type="submission" date="2015-12" db="EMBL/GenBank/DDBJ databases">
        <title>The genome of Folsomia candida.</title>
        <authorList>
            <person name="Faddeeva A."/>
            <person name="Derks M.F."/>
            <person name="Anvar Y."/>
            <person name="Smit S."/>
            <person name="Van Straalen N."/>
            <person name="Roelofs D."/>
        </authorList>
    </citation>
    <scope>NUCLEOTIDE SEQUENCE [LARGE SCALE GENOMIC DNA]</scope>
    <source>
        <strain evidence="7 8">VU population</strain>
        <tissue evidence="7">Whole body</tissue>
    </source>
</reference>
<gene>
    <name evidence="7" type="ORF">Fcan01_15035</name>
</gene>
<dbReference type="InterPro" id="IPR029058">
    <property type="entry name" value="AB_hydrolase_fold"/>
</dbReference>
<organism evidence="7 8">
    <name type="scientific">Folsomia candida</name>
    <name type="common">Springtail</name>
    <dbReference type="NCBI Taxonomy" id="158441"/>
    <lineage>
        <taxon>Eukaryota</taxon>
        <taxon>Metazoa</taxon>
        <taxon>Ecdysozoa</taxon>
        <taxon>Arthropoda</taxon>
        <taxon>Hexapoda</taxon>
        <taxon>Collembola</taxon>
        <taxon>Entomobryomorpha</taxon>
        <taxon>Isotomoidea</taxon>
        <taxon>Isotomidae</taxon>
        <taxon>Proisotominae</taxon>
        <taxon>Folsomia</taxon>
    </lineage>
</organism>
<keyword evidence="8" id="KW-1185">Reference proteome</keyword>
<proteinExistence type="inferred from homology"/>
<comment type="caution">
    <text evidence="7">The sequence shown here is derived from an EMBL/GenBank/DDBJ whole genome shotgun (WGS) entry which is preliminary data.</text>
</comment>
<dbReference type="AlphaFoldDB" id="A0A226DZ13"/>
<evidence type="ECO:0000313" key="8">
    <source>
        <dbReference type="Proteomes" id="UP000198287"/>
    </source>
</evidence>
<feature type="domain" description="Carboxylesterase type B" evidence="6">
    <location>
        <begin position="38"/>
        <end position="546"/>
    </location>
</feature>
<dbReference type="InterPro" id="IPR002018">
    <property type="entry name" value="CarbesteraseB"/>
</dbReference>
<feature type="compositionally biased region" description="Low complexity" evidence="5">
    <location>
        <begin position="742"/>
        <end position="771"/>
    </location>
</feature>
<dbReference type="Pfam" id="PF00135">
    <property type="entry name" value="COesterase"/>
    <property type="match status" value="1"/>
</dbReference>
<evidence type="ECO:0000256" key="5">
    <source>
        <dbReference type="SAM" id="MobiDB-lite"/>
    </source>
</evidence>
<dbReference type="OrthoDB" id="19653at2759"/>
<evidence type="ECO:0000256" key="3">
    <source>
        <dbReference type="ARBA" id="ARBA00022801"/>
    </source>
</evidence>
<dbReference type="PANTHER" id="PTHR43142">
    <property type="entry name" value="CARBOXYLIC ESTER HYDROLASE"/>
    <property type="match status" value="1"/>
</dbReference>
<evidence type="ECO:0000256" key="4">
    <source>
        <dbReference type="ARBA" id="ARBA00023180"/>
    </source>
</evidence>
<sequence>MTEIHRFFAVFIKFLVISQFTVLAVVEGLQYGLPRRAYVETENGPLIGGVALSRDGNQYFQFLGIPYGQVPERFGLSVSPVPWRNEPKEAIEFGPACIQINEFTGQVSGEEECLFLNVYTPDLPFRNNSVSLPVLFVIHSGGFSLGDAKNVDPSYLMDEGVVVVTANYRLGAFGFLNTGNAAARGNMGLKDLILALKWVSKEIANFGGDPERVVVEGSSSASFAASYLTISPMAKGLISGAISHSGSALCPWTRQFKPGMALANAKKLAVAVDCPSNNPTYLVKCLQRLDTRVILEATVPADSVLFNASYPQFGPSLETYMTDDDTFLNEEPFTLLARGAFNKIPYILGLTSNEGLLLNAAGVLSDEKLITRLNTEWGRVAPNTFIYEEYARDPCTVSAEISQFYFAKRNISRADSPQLSAAYGDRWFNKCTRDMAALYSIYAPVYMYNFTRTGSHSLVDHFDWYSAEDKNKPPSHADDMQYLFKSPNLFPEISSKSNTTSEPSSSDYNFSKKFVKMFTSFAETGRPECSLCSEQENGWVPALTSNAYRDDFNARPNFQWLRIDDTSKMEFEHADFISRMDFWDNLGLTDYNIVNVSGDVINPPPTSSPTMTPPSARIGLDFNSTDMTGITETTQAASYLPASSYPPQTVPTTQNCPCNTTTTTDNQITCLPCSSSLTEEITTFSATSPPTTAVTYSYSSSPTIYSTSSSSPSPPTTPNSPPTIATSPSTPTNQYFPPTTSPSPSTTTPPQFDTTPSPSIQSRSSPSSQITATPQNYTDVKVKTLAFQLNTTIFLSLMFPQHNNSMIQTSISNVPFTIQRQ</sequence>
<accession>A0A226DZ13</accession>
<keyword evidence="4" id="KW-0325">Glycoprotein</keyword>
<dbReference type="Gene3D" id="3.40.50.1820">
    <property type="entry name" value="alpha/beta hydrolase"/>
    <property type="match status" value="1"/>
</dbReference>